<keyword evidence="6" id="KW-1185">Reference proteome</keyword>
<evidence type="ECO:0000256" key="1">
    <source>
        <dbReference type="ARBA" id="ARBA00004123"/>
    </source>
</evidence>
<dbReference type="GO" id="GO:0005634">
    <property type="term" value="C:nucleus"/>
    <property type="evidence" value="ECO:0007669"/>
    <property type="project" value="UniProtKB-SubCell"/>
</dbReference>
<reference evidence="7" key="1">
    <citation type="submission" date="2016-11" db="UniProtKB">
        <authorList>
            <consortium name="WormBaseParasite"/>
        </authorList>
    </citation>
    <scope>IDENTIFICATION</scope>
</reference>
<evidence type="ECO:0000259" key="5">
    <source>
        <dbReference type="PROSITE" id="PS51179"/>
    </source>
</evidence>
<organism evidence="6 7">
    <name type="scientific">Steinernema glaseri</name>
    <dbReference type="NCBI Taxonomy" id="37863"/>
    <lineage>
        <taxon>Eukaryota</taxon>
        <taxon>Metazoa</taxon>
        <taxon>Ecdysozoa</taxon>
        <taxon>Nematoda</taxon>
        <taxon>Chromadorea</taxon>
        <taxon>Rhabditida</taxon>
        <taxon>Tylenchina</taxon>
        <taxon>Panagrolaimomorpha</taxon>
        <taxon>Strongyloidoidea</taxon>
        <taxon>Steinernematidae</taxon>
        <taxon>Steinernema</taxon>
    </lineage>
</organism>
<dbReference type="GO" id="GO:0000981">
    <property type="term" value="F:DNA-binding transcription factor activity, RNA polymerase II-specific"/>
    <property type="evidence" value="ECO:0007669"/>
    <property type="project" value="TreeGrafter"/>
</dbReference>
<protein>
    <submittedName>
        <fullName evidence="7">POU-specific domain-containing protein</fullName>
    </submittedName>
</protein>
<name>A0A1I8ARV6_9BILA</name>
<evidence type="ECO:0000256" key="3">
    <source>
        <dbReference type="ARBA" id="ARBA00023155"/>
    </source>
</evidence>
<keyword evidence="3" id="KW-0371">Homeobox</keyword>
<dbReference type="PANTHER" id="PTHR11636">
    <property type="entry name" value="POU DOMAIN"/>
    <property type="match status" value="1"/>
</dbReference>
<sequence length="200" mass="23255">MELLDNFGGNEVLRTDCEYTSPNIAQMPRVIIASADDVQSNRVSKQLLNTIVETIASFSHQEIESMMDMTQFSTHFKQERTRRGLTQLETGKLICDVANRQFSQTTISRFEEMKMPFLNMSKLQSKLQAFTDLTDEQVHNISISVPSHPRRRRAKLSKEQIDQLEEFYKDRRHRDSKEMKDIGLMLQLDTYVGAHPLKTR</sequence>
<feature type="domain" description="POU-specific" evidence="5">
    <location>
        <begin position="61"/>
        <end position="135"/>
    </location>
</feature>
<evidence type="ECO:0000313" key="7">
    <source>
        <dbReference type="WBParaSite" id="L893_g8578.t2"/>
    </source>
</evidence>
<dbReference type="InterPro" id="IPR010982">
    <property type="entry name" value="Lambda_DNA-bd_dom_sf"/>
</dbReference>
<dbReference type="PRINTS" id="PR00028">
    <property type="entry name" value="POUDOMAIN"/>
</dbReference>
<dbReference type="PROSITE" id="PS51179">
    <property type="entry name" value="POU_3"/>
    <property type="match status" value="1"/>
</dbReference>
<dbReference type="WBParaSite" id="L893_g8578.t2">
    <property type="protein sequence ID" value="L893_g8578.t2"/>
    <property type="gene ID" value="L893_g8578"/>
</dbReference>
<dbReference type="Proteomes" id="UP000095287">
    <property type="component" value="Unplaced"/>
</dbReference>
<dbReference type="SMART" id="SM00352">
    <property type="entry name" value="POU"/>
    <property type="match status" value="1"/>
</dbReference>
<keyword evidence="2" id="KW-0238">DNA-binding</keyword>
<dbReference type="InterPro" id="IPR013847">
    <property type="entry name" value="POU"/>
</dbReference>
<dbReference type="Pfam" id="PF00157">
    <property type="entry name" value="Pou"/>
    <property type="match status" value="1"/>
</dbReference>
<comment type="subcellular location">
    <subcellularLocation>
        <location evidence="1">Nucleus</location>
    </subcellularLocation>
</comment>
<dbReference type="AlphaFoldDB" id="A0A1I8ARV6"/>
<evidence type="ECO:0000313" key="6">
    <source>
        <dbReference type="Proteomes" id="UP000095287"/>
    </source>
</evidence>
<dbReference type="InterPro" id="IPR000327">
    <property type="entry name" value="POU_dom"/>
</dbReference>
<dbReference type="PANTHER" id="PTHR11636:SF137">
    <property type="entry name" value="HOMEOBOX PROTEIN CEH-18"/>
    <property type="match status" value="1"/>
</dbReference>
<dbReference type="CDD" id="cd00086">
    <property type="entry name" value="homeodomain"/>
    <property type="match status" value="1"/>
</dbReference>
<dbReference type="InterPro" id="IPR050255">
    <property type="entry name" value="POU_domain_TF"/>
</dbReference>
<dbReference type="GO" id="GO:0000978">
    <property type="term" value="F:RNA polymerase II cis-regulatory region sequence-specific DNA binding"/>
    <property type="evidence" value="ECO:0007669"/>
    <property type="project" value="TreeGrafter"/>
</dbReference>
<accession>A0A1I8ARV6</accession>
<proteinExistence type="predicted"/>
<keyword evidence="4" id="KW-0539">Nucleus</keyword>
<dbReference type="InterPro" id="IPR001356">
    <property type="entry name" value="HD"/>
</dbReference>
<evidence type="ECO:0000256" key="2">
    <source>
        <dbReference type="ARBA" id="ARBA00023125"/>
    </source>
</evidence>
<evidence type="ECO:0000256" key="4">
    <source>
        <dbReference type="ARBA" id="ARBA00023242"/>
    </source>
</evidence>
<dbReference type="Gene3D" id="1.10.260.40">
    <property type="entry name" value="lambda repressor-like DNA-binding domains"/>
    <property type="match status" value="1"/>
</dbReference>
<dbReference type="SUPFAM" id="SSF47413">
    <property type="entry name" value="lambda repressor-like DNA-binding domains"/>
    <property type="match status" value="1"/>
</dbReference>